<evidence type="ECO:0000256" key="6">
    <source>
        <dbReference type="ARBA" id="ARBA00022692"/>
    </source>
</evidence>
<comment type="subcellular location">
    <subcellularLocation>
        <location evidence="1">Cell membrane</location>
        <topology evidence="1">Multi-pass membrane protein</topology>
    </subcellularLocation>
</comment>
<evidence type="ECO:0000256" key="9">
    <source>
        <dbReference type="ARBA" id="ARBA00025439"/>
    </source>
</evidence>
<evidence type="ECO:0000256" key="10">
    <source>
        <dbReference type="ARBA" id="ARBA00039381"/>
    </source>
</evidence>
<feature type="transmembrane region" description="Helical" evidence="11">
    <location>
        <begin position="140"/>
        <end position="159"/>
    </location>
</feature>
<evidence type="ECO:0000256" key="2">
    <source>
        <dbReference type="ARBA" id="ARBA00011262"/>
    </source>
</evidence>
<gene>
    <name evidence="12" type="ORF">ACFFP0_10535</name>
</gene>
<evidence type="ECO:0000313" key="13">
    <source>
        <dbReference type="Proteomes" id="UP001589692"/>
    </source>
</evidence>
<dbReference type="PANTHER" id="PTHR32196:SF71">
    <property type="entry name" value="AUTOINDUCER 2 IMPORT SYSTEM PERMEASE PROTEIN LSRD"/>
    <property type="match status" value="1"/>
</dbReference>
<feature type="transmembrane region" description="Helical" evidence="11">
    <location>
        <begin position="84"/>
        <end position="104"/>
    </location>
</feature>
<keyword evidence="7 11" id="KW-1133">Transmembrane helix</keyword>
<feature type="transmembrane region" description="Helical" evidence="11">
    <location>
        <begin position="171"/>
        <end position="191"/>
    </location>
</feature>
<name>A0ABV6AHU7_9HYPH</name>
<dbReference type="RefSeq" id="WP_377260104.1">
    <property type="nucleotide sequence ID" value="NZ_JBHMAA010000011.1"/>
</dbReference>
<reference evidence="12 13" key="1">
    <citation type="submission" date="2024-09" db="EMBL/GenBank/DDBJ databases">
        <authorList>
            <person name="Sun Q."/>
            <person name="Mori K."/>
        </authorList>
    </citation>
    <scope>NUCLEOTIDE SEQUENCE [LARGE SCALE GENOMIC DNA]</scope>
    <source>
        <strain evidence="12 13">TBRC 4938</strain>
    </source>
</reference>
<feature type="transmembrane region" description="Helical" evidence="11">
    <location>
        <begin position="26"/>
        <end position="47"/>
    </location>
</feature>
<evidence type="ECO:0000256" key="8">
    <source>
        <dbReference type="ARBA" id="ARBA00023136"/>
    </source>
</evidence>
<comment type="function">
    <text evidence="9">Part of the ABC transporter complex LsrABCD involved in autoinducer 2 (AI-2) import. Probably responsible for the translocation of the substrate across the membrane.</text>
</comment>
<dbReference type="Pfam" id="PF02653">
    <property type="entry name" value="BPD_transp_2"/>
    <property type="match status" value="1"/>
</dbReference>
<evidence type="ECO:0000256" key="7">
    <source>
        <dbReference type="ARBA" id="ARBA00022989"/>
    </source>
</evidence>
<keyword evidence="13" id="KW-1185">Reference proteome</keyword>
<dbReference type="InterPro" id="IPR001851">
    <property type="entry name" value="ABC_transp_permease"/>
</dbReference>
<evidence type="ECO:0000256" key="4">
    <source>
        <dbReference type="ARBA" id="ARBA00022475"/>
    </source>
</evidence>
<dbReference type="Proteomes" id="UP001589692">
    <property type="component" value="Unassembled WGS sequence"/>
</dbReference>
<organism evidence="12 13">
    <name type="scientific">Rhizobium puerariae</name>
    <dbReference type="NCBI Taxonomy" id="1585791"/>
    <lineage>
        <taxon>Bacteria</taxon>
        <taxon>Pseudomonadati</taxon>
        <taxon>Pseudomonadota</taxon>
        <taxon>Alphaproteobacteria</taxon>
        <taxon>Hyphomicrobiales</taxon>
        <taxon>Rhizobiaceae</taxon>
        <taxon>Rhizobium/Agrobacterium group</taxon>
        <taxon>Rhizobium</taxon>
    </lineage>
</organism>
<feature type="transmembrane region" description="Helical" evidence="11">
    <location>
        <begin position="301"/>
        <end position="319"/>
    </location>
</feature>
<proteinExistence type="predicted"/>
<dbReference type="EMBL" id="JBHMAA010000011">
    <property type="protein sequence ID" value="MFB9949288.1"/>
    <property type="molecule type" value="Genomic_DNA"/>
</dbReference>
<accession>A0ABV6AHU7</accession>
<dbReference type="PANTHER" id="PTHR32196">
    <property type="entry name" value="ABC TRANSPORTER PERMEASE PROTEIN YPHD-RELATED-RELATED"/>
    <property type="match status" value="1"/>
</dbReference>
<evidence type="ECO:0000313" key="12">
    <source>
        <dbReference type="EMBL" id="MFB9949288.1"/>
    </source>
</evidence>
<keyword evidence="4" id="KW-1003">Cell membrane</keyword>
<comment type="subunit">
    <text evidence="2">The complex is composed of two ATP-binding proteins (LsrA), two transmembrane proteins (LsrC and LsrD) and a solute-binding protein (LsrB).</text>
</comment>
<keyword evidence="6 11" id="KW-0812">Transmembrane</keyword>
<keyword evidence="8 11" id="KW-0472">Membrane</keyword>
<feature type="transmembrane region" description="Helical" evidence="11">
    <location>
        <begin position="222"/>
        <end position="244"/>
    </location>
</feature>
<evidence type="ECO:0000256" key="11">
    <source>
        <dbReference type="SAM" id="Phobius"/>
    </source>
</evidence>
<evidence type="ECO:0000256" key="1">
    <source>
        <dbReference type="ARBA" id="ARBA00004651"/>
    </source>
</evidence>
<feature type="transmembrane region" description="Helical" evidence="11">
    <location>
        <begin position="111"/>
        <end position="134"/>
    </location>
</feature>
<keyword evidence="3" id="KW-0813">Transport</keyword>
<comment type="caution">
    <text evidence="12">The sequence shown here is derived from an EMBL/GenBank/DDBJ whole genome shotgun (WGS) entry which is preliminary data.</text>
</comment>
<evidence type="ECO:0000256" key="3">
    <source>
        <dbReference type="ARBA" id="ARBA00022448"/>
    </source>
</evidence>
<dbReference type="CDD" id="cd06579">
    <property type="entry name" value="TM_PBP1_transp_AraH_like"/>
    <property type="match status" value="1"/>
</dbReference>
<feature type="transmembrane region" description="Helical" evidence="11">
    <location>
        <begin position="256"/>
        <end position="289"/>
    </location>
</feature>
<keyword evidence="5" id="KW-0997">Cell inner membrane</keyword>
<protein>
    <recommendedName>
        <fullName evidence="10">Autoinducer 2 import system permease protein LsrD</fullName>
    </recommendedName>
</protein>
<evidence type="ECO:0000256" key="5">
    <source>
        <dbReference type="ARBA" id="ARBA00022519"/>
    </source>
</evidence>
<sequence length="324" mass="33536">MTDARTLPPSKAPGRPFSILAFSREYGVLVIIAALLIGLSFTSDSFLTARNLLNILNQSAPLMIIACALTLVIIGGGFDLSTGAIFGVAAVSAGWIAINVDPYLGILAGPLIGLVLGAVNGLIITTFNVHSFLVTLATSLVYRGIAILITGGALIPVRIEQFSWLGRSRIGMVNVAVIVLVVFMLLMMLLLNRTTFGRRVFAVGGNEEAAILSGIRTNLVKIITFTLSGAAAGLAGVITVSRISMAEPQAGAGLELEAIAAVILGGTAITGGAGAIWRSVAGVLLMALIGNGFNILNVNPFFKNLTTGVIIVIAVALAASNRRR</sequence>